<accession>A0A3D2X3S8</accession>
<gene>
    <name evidence="2" type="ORF">DHW61_03975</name>
</gene>
<dbReference type="Proteomes" id="UP000262969">
    <property type="component" value="Unassembled WGS sequence"/>
</dbReference>
<dbReference type="Pfam" id="PF01944">
    <property type="entry name" value="SpoIIM"/>
    <property type="match status" value="1"/>
</dbReference>
<organism evidence="2 3">
    <name type="scientific">Lachnoclostridium phytofermentans</name>
    <dbReference type="NCBI Taxonomy" id="66219"/>
    <lineage>
        <taxon>Bacteria</taxon>
        <taxon>Bacillati</taxon>
        <taxon>Bacillota</taxon>
        <taxon>Clostridia</taxon>
        <taxon>Lachnospirales</taxon>
        <taxon>Lachnospiraceae</taxon>
    </lineage>
</organism>
<evidence type="ECO:0000256" key="1">
    <source>
        <dbReference type="SAM" id="Phobius"/>
    </source>
</evidence>
<reference evidence="2 3" key="1">
    <citation type="journal article" date="2018" name="Nat. Biotechnol.">
        <title>A standardized bacterial taxonomy based on genome phylogeny substantially revises the tree of life.</title>
        <authorList>
            <person name="Parks D.H."/>
            <person name="Chuvochina M."/>
            <person name="Waite D.W."/>
            <person name="Rinke C."/>
            <person name="Skarshewski A."/>
            <person name="Chaumeil P.A."/>
            <person name="Hugenholtz P."/>
        </authorList>
    </citation>
    <scope>NUCLEOTIDE SEQUENCE [LARGE SCALE GENOMIC DNA]</scope>
    <source>
        <strain evidence="2">UBA11728</strain>
    </source>
</reference>
<feature type="transmembrane region" description="Helical" evidence="1">
    <location>
        <begin position="171"/>
        <end position="194"/>
    </location>
</feature>
<keyword evidence="1" id="KW-1133">Transmembrane helix</keyword>
<sequence length="201" mass="23326">MKRWSLRLKKREPLTIAMVLFFASVILGCIFSKVSQGLLQNSVDSLNSRYFNTIKSMEINYGDFFRYIFTSKLKPFFLFWTLSLTFLGLPYMGWYLLSRGFQVGYLMMTLWMHYGMKGGLLYLAYLFPQELIFVPVVLISIKNCFALYMEANHDTTSGLQNVLLLKKYIKLIIILIVCILIGACMEAFVGSYLVKKTLQLF</sequence>
<dbReference type="EMBL" id="DPVV01000140">
    <property type="protein sequence ID" value="HCL01564.1"/>
    <property type="molecule type" value="Genomic_DNA"/>
</dbReference>
<proteinExistence type="predicted"/>
<evidence type="ECO:0008006" key="4">
    <source>
        <dbReference type="Google" id="ProtNLM"/>
    </source>
</evidence>
<keyword evidence="1" id="KW-0812">Transmembrane</keyword>
<keyword evidence="1" id="KW-0472">Membrane</keyword>
<name>A0A3D2X3S8_9FIRM</name>
<evidence type="ECO:0000313" key="3">
    <source>
        <dbReference type="Proteomes" id="UP000262969"/>
    </source>
</evidence>
<dbReference type="InterPro" id="IPR002798">
    <property type="entry name" value="SpoIIM-like"/>
</dbReference>
<dbReference type="PROSITE" id="PS51257">
    <property type="entry name" value="PROKAR_LIPOPROTEIN"/>
    <property type="match status" value="1"/>
</dbReference>
<comment type="caution">
    <text evidence="2">The sequence shown here is derived from an EMBL/GenBank/DDBJ whole genome shotgun (WGS) entry which is preliminary data.</text>
</comment>
<dbReference type="AlphaFoldDB" id="A0A3D2X3S8"/>
<protein>
    <recommendedName>
        <fullName evidence="4">Stage II sporulation protein M</fullName>
    </recommendedName>
</protein>
<feature type="transmembrane region" description="Helical" evidence="1">
    <location>
        <begin position="77"/>
        <end position="97"/>
    </location>
</feature>
<evidence type="ECO:0000313" key="2">
    <source>
        <dbReference type="EMBL" id="HCL01564.1"/>
    </source>
</evidence>